<dbReference type="InterPro" id="IPR035965">
    <property type="entry name" value="PAS-like_dom_sf"/>
</dbReference>
<dbReference type="InterPro" id="IPR013655">
    <property type="entry name" value="PAS_fold_3"/>
</dbReference>
<dbReference type="PANTHER" id="PTHR43304">
    <property type="entry name" value="PHYTOCHROME-LIKE PROTEIN CPH1"/>
    <property type="match status" value="1"/>
</dbReference>
<dbReference type="SUPFAM" id="SSF55785">
    <property type="entry name" value="PYP-like sensor domain (PAS domain)"/>
    <property type="match status" value="1"/>
</dbReference>
<dbReference type="GO" id="GO:0009637">
    <property type="term" value="P:response to blue light"/>
    <property type="evidence" value="ECO:0007669"/>
    <property type="project" value="UniProtKB-ARBA"/>
</dbReference>
<dbReference type="PROSITE" id="PS50113">
    <property type="entry name" value="PAC"/>
    <property type="match status" value="1"/>
</dbReference>
<gene>
    <name evidence="11" type="ORF">Tci_916279</name>
</gene>
<dbReference type="Pfam" id="PF08447">
    <property type="entry name" value="PAS_3"/>
    <property type="match status" value="1"/>
</dbReference>
<evidence type="ECO:0000256" key="2">
    <source>
        <dbReference type="ARBA" id="ARBA00012438"/>
    </source>
</evidence>
<evidence type="ECO:0000256" key="4">
    <source>
        <dbReference type="ARBA" id="ARBA00022553"/>
    </source>
</evidence>
<comment type="catalytic activity">
    <reaction evidence="1">
        <text>ATP + protein L-histidine = ADP + protein N-phospho-L-histidine.</text>
        <dbReference type="EC" id="2.7.13.3"/>
    </reaction>
</comment>
<evidence type="ECO:0000256" key="3">
    <source>
        <dbReference type="ARBA" id="ARBA00022543"/>
    </source>
</evidence>
<keyword evidence="7" id="KW-0418">Kinase</keyword>
<dbReference type="InterPro" id="IPR001610">
    <property type="entry name" value="PAC"/>
</dbReference>
<evidence type="ECO:0000313" key="11">
    <source>
        <dbReference type="EMBL" id="GFD44310.1"/>
    </source>
</evidence>
<keyword evidence="3" id="KW-0600">Photoreceptor protein</keyword>
<feature type="non-terminal residue" evidence="11">
    <location>
        <position position="1"/>
    </location>
</feature>
<name>A0A699WDI4_TANCI</name>
<comment type="caution">
    <text evidence="11">The sequence shown here is derived from an EMBL/GenBank/DDBJ whole genome shotgun (WGS) entry which is preliminary data.</text>
</comment>
<evidence type="ECO:0000256" key="7">
    <source>
        <dbReference type="ARBA" id="ARBA00022777"/>
    </source>
</evidence>
<evidence type="ECO:0000256" key="8">
    <source>
        <dbReference type="ARBA" id="ARBA00022991"/>
    </source>
</evidence>
<protein>
    <recommendedName>
        <fullName evidence="2">histidine kinase</fullName>
        <ecNumber evidence="2">2.7.13.3</ecNumber>
    </recommendedName>
</protein>
<reference evidence="11" key="1">
    <citation type="journal article" date="2019" name="Sci. Rep.">
        <title>Draft genome of Tanacetum cinerariifolium, the natural source of mosquito coil.</title>
        <authorList>
            <person name="Yamashiro T."/>
            <person name="Shiraishi A."/>
            <person name="Satake H."/>
            <person name="Nakayama K."/>
        </authorList>
    </citation>
    <scope>NUCLEOTIDE SEQUENCE</scope>
</reference>
<dbReference type="InterPro" id="IPR000700">
    <property type="entry name" value="PAS-assoc_C"/>
</dbReference>
<feature type="non-terminal residue" evidence="11">
    <location>
        <position position="144"/>
    </location>
</feature>
<keyword evidence="5" id="KW-0716">Sensory transduction</keyword>
<dbReference type="Gene3D" id="3.30.450.20">
    <property type="entry name" value="PAS domain"/>
    <property type="match status" value="2"/>
</dbReference>
<dbReference type="InterPro" id="IPR052162">
    <property type="entry name" value="Sensor_kinase/Photoreceptor"/>
</dbReference>
<keyword evidence="9" id="KW-0675">Receptor</keyword>
<evidence type="ECO:0000256" key="5">
    <source>
        <dbReference type="ARBA" id="ARBA00022606"/>
    </source>
</evidence>
<keyword evidence="6" id="KW-0808">Transferase</keyword>
<dbReference type="AlphaFoldDB" id="A0A699WDI4"/>
<feature type="domain" description="PAC" evidence="10">
    <location>
        <begin position="44"/>
        <end position="96"/>
    </location>
</feature>
<dbReference type="CDD" id="cd00130">
    <property type="entry name" value="PAS"/>
    <property type="match status" value="1"/>
</dbReference>
<organism evidence="11">
    <name type="scientific">Tanacetum cinerariifolium</name>
    <name type="common">Dalmatian daisy</name>
    <name type="synonym">Chrysanthemum cinerariifolium</name>
    <dbReference type="NCBI Taxonomy" id="118510"/>
    <lineage>
        <taxon>Eukaryota</taxon>
        <taxon>Viridiplantae</taxon>
        <taxon>Streptophyta</taxon>
        <taxon>Embryophyta</taxon>
        <taxon>Tracheophyta</taxon>
        <taxon>Spermatophyta</taxon>
        <taxon>Magnoliopsida</taxon>
        <taxon>eudicotyledons</taxon>
        <taxon>Gunneridae</taxon>
        <taxon>Pentapetalae</taxon>
        <taxon>asterids</taxon>
        <taxon>campanulids</taxon>
        <taxon>Asterales</taxon>
        <taxon>Asteraceae</taxon>
        <taxon>Asteroideae</taxon>
        <taxon>Anthemideae</taxon>
        <taxon>Anthemidinae</taxon>
        <taxon>Tanacetum</taxon>
    </lineage>
</organism>
<keyword evidence="8" id="KW-0157">Chromophore</keyword>
<evidence type="ECO:0000256" key="9">
    <source>
        <dbReference type="ARBA" id="ARBA00023170"/>
    </source>
</evidence>
<dbReference type="InterPro" id="IPR000014">
    <property type="entry name" value="PAS"/>
</dbReference>
<dbReference type="NCBIfam" id="TIGR00229">
    <property type="entry name" value="sensory_box"/>
    <property type="match status" value="1"/>
</dbReference>
<dbReference type="GO" id="GO:0009881">
    <property type="term" value="F:photoreceptor activity"/>
    <property type="evidence" value="ECO:0007669"/>
    <property type="project" value="UniProtKB-KW"/>
</dbReference>
<sequence>AFGIDESYIHREVPLAQVLDNVHPEDRPGLDAAIIEAVARRGGYAHQYRVKRADGNYYWLQATGRVESDEHGEPVSFPGFVIDITERRAAEERLRISEALTRQSVERVQLALAAGAIIGTWHWDLPTDCFTVDQAFATAFGLDP</sequence>
<dbReference type="EC" id="2.7.13.3" evidence="2"/>
<accession>A0A699WDI4</accession>
<proteinExistence type="predicted"/>
<dbReference type="PANTHER" id="PTHR43304:SF1">
    <property type="entry name" value="PAC DOMAIN-CONTAINING PROTEIN"/>
    <property type="match status" value="1"/>
</dbReference>
<dbReference type="GO" id="GO:0004673">
    <property type="term" value="F:protein histidine kinase activity"/>
    <property type="evidence" value="ECO:0007669"/>
    <property type="project" value="UniProtKB-EC"/>
</dbReference>
<evidence type="ECO:0000256" key="1">
    <source>
        <dbReference type="ARBA" id="ARBA00000085"/>
    </source>
</evidence>
<keyword evidence="4" id="KW-0597">Phosphoprotein</keyword>
<evidence type="ECO:0000256" key="6">
    <source>
        <dbReference type="ARBA" id="ARBA00022679"/>
    </source>
</evidence>
<dbReference type="EMBL" id="BKCJ011619423">
    <property type="protein sequence ID" value="GFD44310.1"/>
    <property type="molecule type" value="Genomic_DNA"/>
</dbReference>
<dbReference type="SMART" id="SM00086">
    <property type="entry name" value="PAC"/>
    <property type="match status" value="1"/>
</dbReference>
<evidence type="ECO:0000259" key="10">
    <source>
        <dbReference type="PROSITE" id="PS50113"/>
    </source>
</evidence>